<dbReference type="RefSeq" id="XP_007765074.1">
    <property type="nucleotide sequence ID" value="XM_007766884.1"/>
</dbReference>
<sequence length="202" mass="21523">MVQLLNPASLVLGVSLSFLPWAFALPAVPTRSDTLAKRTVPDSLLGHAYHIHEHSAPHARDGTGSSTGRGATPPSRPVLLGWGRGSEPLLLRSRDTSRGSEDHDASPAASSTHHGLAGEHKHAPATQPKSEPQSESRDGDKDRDQSGDGDRGRGPNISRRGRSISNASGRDRARVREALMAKQAAATSARGRSRLGHHDMLR</sequence>
<feature type="signal peptide" evidence="2">
    <location>
        <begin position="1"/>
        <end position="24"/>
    </location>
</feature>
<organism evidence="3 4">
    <name type="scientific">Coniophora puteana (strain RWD-64-598)</name>
    <name type="common">Brown rot fungus</name>
    <dbReference type="NCBI Taxonomy" id="741705"/>
    <lineage>
        <taxon>Eukaryota</taxon>
        <taxon>Fungi</taxon>
        <taxon>Dikarya</taxon>
        <taxon>Basidiomycota</taxon>
        <taxon>Agaricomycotina</taxon>
        <taxon>Agaricomycetes</taxon>
        <taxon>Agaricomycetidae</taxon>
        <taxon>Boletales</taxon>
        <taxon>Coniophorineae</taxon>
        <taxon>Coniophoraceae</taxon>
        <taxon>Coniophora</taxon>
    </lineage>
</organism>
<dbReference type="EMBL" id="JH711574">
    <property type="protein sequence ID" value="EIW85651.1"/>
    <property type="molecule type" value="Genomic_DNA"/>
</dbReference>
<keyword evidence="4" id="KW-1185">Reference proteome</keyword>
<evidence type="ECO:0000256" key="2">
    <source>
        <dbReference type="SAM" id="SignalP"/>
    </source>
</evidence>
<feature type="region of interest" description="Disordered" evidence="1">
    <location>
        <begin position="53"/>
        <end position="202"/>
    </location>
</feature>
<keyword evidence="2" id="KW-0732">Signal</keyword>
<feature type="chain" id="PRO_5024291642" description="Superoxide dismutase copper/zinc binding domain-containing protein" evidence="2">
    <location>
        <begin position="25"/>
        <end position="202"/>
    </location>
</feature>
<dbReference type="Proteomes" id="UP000053558">
    <property type="component" value="Unassembled WGS sequence"/>
</dbReference>
<accession>A0A5M3N408</accession>
<evidence type="ECO:0008006" key="5">
    <source>
        <dbReference type="Google" id="ProtNLM"/>
    </source>
</evidence>
<proteinExistence type="predicted"/>
<gene>
    <name evidence="3" type="ORF">CONPUDRAFT_162807</name>
</gene>
<evidence type="ECO:0000313" key="4">
    <source>
        <dbReference type="Proteomes" id="UP000053558"/>
    </source>
</evidence>
<feature type="compositionally biased region" description="Basic and acidic residues" evidence="1">
    <location>
        <begin position="132"/>
        <end position="153"/>
    </location>
</feature>
<protein>
    <recommendedName>
        <fullName evidence="5">Superoxide dismutase copper/zinc binding domain-containing protein</fullName>
    </recommendedName>
</protein>
<evidence type="ECO:0000313" key="3">
    <source>
        <dbReference type="EMBL" id="EIW85651.1"/>
    </source>
</evidence>
<evidence type="ECO:0000256" key="1">
    <source>
        <dbReference type="SAM" id="MobiDB-lite"/>
    </source>
</evidence>
<dbReference type="AlphaFoldDB" id="A0A5M3N408"/>
<feature type="compositionally biased region" description="Basic and acidic residues" evidence="1">
    <location>
        <begin position="92"/>
        <end position="105"/>
    </location>
</feature>
<dbReference type="KEGG" id="cput:CONPUDRAFT_162807"/>
<comment type="caution">
    <text evidence="3">The sequence shown here is derived from an EMBL/GenBank/DDBJ whole genome shotgun (WGS) entry which is preliminary data.</text>
</comment>
<reference evidence="4" key="1">
    <citation type="journal article" date="2012" name="Science">
        <title>The Paleozoic origin of enzymatic lignin decomposition reconstructed from 31 fungal genomes.</title>
        <authorList>
            <person name="Floudas D."/>
            <person name="Binder M."/>
            <person name="Riley R."/>
            <person name="Barry K."/>
            <person name="Blanchette R.A."/>
            <person name="Henrissat B."/>
            <person name="Martinez A.T."/>
            <person name="Otillar R."/>
            <person name="Spatafora J.W."/>
            <person name="Yadav J.S."/>
            <person name="Aerts A."/>
            <person name="Benoit I."/>
            <person name="Boyd A."/>
            <person name="Carlson A."/>
            <person name="Copeland A."/>
            <person name="Coutinho P.M."/>
            <person name="de Vries R.P."/>
            <person name="Ferreira P."/>
            <person name="Findley K."/>
            <person name="Foster B."/>
            <person name="Gaskell J."/>
            <person name="Glotzer D."/>
            <person name="Gorecki P."/>
            <person name="Heitman J."/>
            <person name="Hesse C."/>
            <person name="Hori C."/>
            <person name="Igarashi K."/>
            <person name="Jurgens J.A."/>
            <person name="Kallen N."/>
            <person name="Kersten P."/>
            <person name="Kohler A."/>
            <person name="Kuees U."/>
            <person name="Kumar T.K.A."/>
            <person name="Kuo A."/>
            <person name="LaButti K."/>
            <person name="Larrondo L.F."/>
            <person name="Lindquist E."/>
            <person name="Ling A."/>
            <person name="Lombard V."/>
            <person name="Lucas S."/>
            <person name="Lundell T."/>
            <person name="Martin R."/>
            <person name="McLaughlin D.J."/>
            <person name="Morgenstern I."/>
            <person name="Morin E."/>
            <person name="Murat C."/>
            <person name="Nagy L.G."/>
            <person name="Nolan M."/>
            <person name="Ohm R.A."/>
            <person name="Patyshakuliyeva A."/>
            <person name="Rokas A."/>
            <person name="Ruiz-Duenas F.J."/>
            <person name="Sabat G."/>
            <person name="Salamov A."/>
            <person name="Samejima M."/>
            <person name="Schmutz J."/>
            <person name="Slot J.C."/>
            <person name="St John F."/>
            <person name="Stenlid J."/>
            <person name="Sun H."/>
            <person name="Sun S."/>
            <person name="Syed K."/>
            <person name="Tsang A."/>
            <person name="Wiebenga A."/>
            <person name="Young D."/>
            <person name="Pisabarro A."/>
            <person name="Eastwood D.C."/>
            <person name="Martin F."/>
            <person name="Cullen D."/>
            <person name="Grigoriev I.V."/>
            <person name="Hibbett D.S."/>
        </authorList>
    </citation>
    <scope>NUCLEOTIDE SEQUENCE [LARGE SCALE GENOMIC DNA]</scope>
    <source>
        <strain evidence="4">RWD-64-598 SS2</strain>
    </source>
</reference>
<feature type="compositionally biased region" description="Basic and acidic residues" evidence="1">
    <location>
        <begin position="169"/>
        <end position="179"/>
    </location>
</feature>
<dbReference type="GeneID" id="19204781"/>
<name>A0A5M3N408_CONPW</name>